<dbReference type="GO" id="GO:0016884">
    <property type="term" value="F:carbon-nitrogen ligase activity, with glutamine as amido-N-donor"/>
    <property type="evidence" value="ECO:0007669"/>
    <property type="project" value="UniProtKB-UniRule"/>
</dbReference>
<accession>A0AAX6MZ47</accession>
<dbReference type="InterPro" id="IPR003789">
    <property type="entry name" value="Asn/Gln_tRNA_amidoTrase-B-like"/>
</dbReference>
<dbReference type="AlphaFoldDB" id="A0AAX6MZ47"/>
<dbReference type="InterPro" id="IPR042184">
    <property type="entry name" value="YqeY/Aim41_N"/>
</dbReference>
<evidence type="ECO:0000313" key="2">
    <source>
        <dbReference type="EMBL" id="KAK6957885.1"/>
    </source>
</evidence>
<dbReference type="PANTHER" id="PTHR28055">
    <property type="entry name" value="ALTERED INHERITANCE OF MITOCHONDRIA PROTEIN 41, MITOCHONDRIAL"/>
    <property type="match status" value="1"/>
</dbReference>
<dbReference type="InterPro" id="IPR019004">
    <property type="entry name" value="YqeY/Aim41"/>
</dbReference>
<keyword evidence="3" id="KW-1185">Reference proteome</keyword>
<dbReference type="EMBL" id="JBANMG010000001">
    <property type="protein sequence ID" value="KAK6957885.1"/>
    <property type="molecule type" value="Genomic_DNA"/>
</dbReference>
<proteinExistence type="inferred from homology"/>
<reference evidence="2 3" key="1">
    <citation type="journal article" date="2024" name="Front Chem Biol">
        <title>Unveiling the potential of Daldinia eschscholtzii MFLUCC 19-0629 through bioactivity and bioinformatics studies for enhanced sustainable agriculture production.</title>
        <authorList>
            <person name="Brooks S."/>
            <person name="Weaver J.A."/>
            <person name="Klomchit A."/>
            <person name="Alharthi S.A."/>
            <person name="Onlamun T."/>
            <person name="Nurani R."/>
            <person name="Vong T.K."/>
            <person name="Alberti F."/>
            <person name="Greco C."/>
        </authorList>
    </citation>
    <scope>NUCLEOTIDE SEQUENCE [LARGE SCALE GENOMIC DNA]</scope>
    <source>
        <strain evidence="2">MFLUCC 19-0629</strain>
    </source>
</reference>
<comment type="caution">
    <text evidence="2">The sequence shown here is derived from an EMBL/GenBank/DDBJ whole genome shotgun (WGS) entry which is preliminary data.</text>
</comment>
<sequence>MASLRPFNRVAERLRLRTRITYPSITAPTTFGSPSRRCSARFYSSEDAPPPPPLLQTIKGDLKTAMRAKDAPRLTAIRSVLSAVLNASKTSSPITTDAQLVALLRKSQRACDDAAAEFEAAGRQDLVDKEREQVRILGEYVAASGVRDVSEDELRTIVAGVLTALTSEAAASVPPTGAPPFGDVMKTLLAPNGPLEGKTVDKAQLAKIVKEQVAANR</sequence>
<dbReference type="SUPFAM" id="SSF89095">
    <property type="entry name" value="GatB/YqeY motif"/>
    <property type="match status" value="1"/>
</dbReference>
<protein>
    <recommendedName>
        <fullName evidence="1">Altered inheritance of mitochondria protein 41</fullName>
    </recommendedName>
</protein>
<comment type="subcellular location">
    <subcellularLocation>
        <location evidence="1">Mitochondrion</location>
    </subcellularLocation>
</comment>
<dbReference type="Proteomes" id="UP001369815">
    <property type="component" value="Unassembled WGS sequence"/>
</dbReference>
<keyword evidence="1" id="KW-0496">Mitochondrion</keyword>
<name>A0AAX6MZ47_9PEZI</name>
<comment type="similarity">
    <text evidence="1">Belongs to the AIM41 family.</text>
</comment>
<gene>
    <name evidence="1" type="primary">AIM41</name>
    <name evidence="2" type="ORF">Daesc_000674</name>
</gene>
<dbReference type="PANTHER" id="PTHR28055:SF1">
    <property type="entry name" value="ALTERED INHERITANCE OF MITOCHONDRIA PROTEIN 41, MITOCHONDRIAL"/>
    <property type="match status" value="1"/>
</dbReference>
<organism evidence="2 3">
    <name type="scientific">Daldinia eschscholtzii</name>
    <dbReference type="NCBI Taxonomy" id="292717"/>
    <lineage>
        <taxon>Eukaryota</taxon>
        <taxon>Fungi</taxon>
        <taxon>Dikarya</taxon>
        <taxon>Ascomycota</taxon>
        <taxon>Pezizomycotina</taxon>
        <taxon>Sordariomycetes</taxon>
        <taxon>Xylariomycetidae</taxon>
        <taxon>Xylariales</taxon>
        <taxon>Hypoxylaceae</taxon>
        <taxon>Daldinia</taxon>
    </lineage>
</organism>
<dbReference type="GO" id="GO:0005739">
    <property type="term" value="C:mitochondrion"/>
    <property type="evidence" value="ECO:0007669"/>
    <property type="project" value="UniProtKB-SubCell"/>
</dbReference>
<dbReference type="Pfam" id="PF09424">
    <property type="entry name" value="YqeY"/>
    <property type="match status" value="1"/>
</dbReference>
<dbReference type="Gene3D" id="1.10.1510.10">
    <property type="entry name" value="Uncharacterised protein YqeY/AIM41 PF09424, N-terminal domain"/>
    <property type="match status" value="1"/>
</dbReference>
<evidence type="ECO:0000256" key="1">
    <source>
        <dbReference type="RuleBase" id="RU365099"/>
    </source>
</evidence>
<evidence type="ECO:0000313" key="3">
    <source>
        <dbReference type="Proteomes" id="UP001369815"/>
    </source>
</evidence>